<dbReference type="Gene3D" id="1.10.1370.10">
    <property type="entry name" value="Neurolysin, domain 3"/>
    <property type="match status" value="1"/>
</dbReference>
<evidence type="ECO:0000256" key="3">
    <source>
        <dbReference type="ARBA" id="ARBA00022723"/>
    </source>
</evidence>
<keyword evidence="4 7" id="KW-0378">Hydrolase</keyword>
<dbReference type="GO" id="GO:0046872">
    <property type="term" value="F:metal ion binding"/>
    <property type="evidence" value="ECO:0007669"/>
    <property type="project" value="UniProtKB-UniRule"/>
</dbReference>
<evidence type="ECO:0000256" key="5">
    <source>
        <dbReference type="ARBA" id="ARBA00022833"/>
    </source>
</evidence>
<keyword evidence="3 7" id="KW-0479">Metal-binding</keyword>
<evidence type="ECO:0000256" key="1">
    <source>
        <dbReference type="ARBA" id="ARBA00006040"/>
    </source>
</evidence>
<feature type="chain" id="PRO_5011992290" evidence="8">
    <location>
        <begin position="32"/>
        <end position="679"/>
    </location>
</feature>
<gene>
    <name evidence="10" type="ORF">CAT59_02730</name>
</gene>
<dbReference type="RefSeq" id="WP_079284164.1">
    <property type="nucleotide sequence ID" value="NZ_JADVOL010000005.1"/>
</dbReference>
<evidence type="ECO:0000256" key="4">
    <source>
        <dbReference type="ARBA" id="ARBA00022801"/>
    </source>
</evidence>
<evidence type="ECO:0000259" key="9">
    <source>
        <dbReference type="Pfam" id="PF01432"/>
    </source>
</evidence>
<dbReference type="EMBL" id="NGIR01000010">
    <property type="protein sequence ID" value="OTU30090.1"/>
    <property type="molecule type" value="Genomic_DNA"/>
</dbReference>
<organism evidence="10 11">
    <name type="scientific">Acinetobacter pittii</name>
    <name type="common">Acinetobacter genomosp. 3</name>
    <dbReference type="NCBI Taxonomy" id="48296"/>
    <lineage>
        <taxon>Bacteria</taxon>
        <taxon>Pseudomonadati</taxon>
        <taxon>Pseudomonadota</taxon>
        <taxon>Gammaproteobacteria</taxon>
        <taxon>Moraxellales</taxon>
        <taxon>Moraxellaceae</taxon>
        <taxon>Acinetobacter</taxon>
        <taxon>Acinetobacter calcoaceticus/baumannii complex</taxon>
    </lineage>
</organism>
<dbReference type="InterPro" id="IPR001567">
    <property type="entry name" value="Pept_M3A_M3B_dom"/>
</dbReference>
<keyword evidence="2 7" id="KW-0645">Protease</keyword>
<evidence type="ECO:0000256" key="7">
    <source>
        <dbReference type="RuleBase" id="RU003435"/>
    </source>
</evidence>
<name>A0A242U8L2_ACIPI</name>
<dbReference type="Gene3D" id="1.10.1370.40">
    <property type="match status" value="1"/>
</dbReference>
<keyword evidence="5 7" id="KW-0862">Zinc</keyword>
<comment type="caution">
    <text evidence="10">The sequence shown here is derived from an EMBL/GenBank/DDBJ whole genome shotgun (WGS) entry which is preliminary data.</text>
</comment>
<dbReference type="GO" id="GO:0006508">
    <property type="term" value="P:proteolysis"/>
    <property type="evidence" value="ECO:0007669"/>
    <property type="project" value="UniProtKB-KW"/>
</dbReference>
<reference evidence="10 11" key="1">
    <citation type="submission" date="2017-05" db="EMBL/GenBank/DDBJ databases">
        <authorList>
            <person name="Song R."/>
            <person name="Chenine A.L."/>
            <person name="Ruprecht R.M."/>
        </authorList>
    </citation>
    <scope>NUCLEOTIDE SEQUENCE [LARGE SCALE GENOMIC DNA]</scope>
    <source>
        <strain evidence="10 11">ARLG1955</strain>
    </source>
</reference>
<dbReference type="Pfam" id="PF01432">
    <property type="entry name" value="Peptidase_M3"/>
    <property type="match status" value="1"/>
</dbReference>
<evidence type="ECO:0000256" key="8">
    <source>
        <dbReference type="SAM" id="SignalP"/>
    </source>
</evidence>
<evidence type="ECO:0000256" key="2">
    <source>
        <dbReference type="ARBA" id="ARBA00022670"/>
    </source>
</evidence>
<dbReference type="InterPro" id="IPR024079">
    <property type="entry name" value="MetalloPept_cat_dom_sf"/>
</dbReference>
<dbReference type="GO" id="GO:0006518">
    <property type="term" value="P:peptide metabolic process"/>
    <property type="evidence" value="ECO:0007669"/>
    <property type="project" value="TreeGrafter"/>
</dbReference>
<protein>
    <submittedName>
        <fullName evidence="10">Zn-dependent oligopeptidase</fullName>
    </submittedName>
</protein>
<dbReference type="Gene3D" id="3.40.390.10">
    <property type="entry name" value="Collagenase (Catalytic Domain)"/>
    <property type="match status" value="1"/>
</dbReference>
<dbReference type="CDD" id="cd06455">
    <property type="entry name" value="M3A_TOP"/>
    <property type="match status" value="1"/>
</dbReference>
<evidence type="ECO:0000313" key="11">
    <source>
        <dbReference type="Proteomes" id="UP000195162"/>
    </source>
</evidence>
<comment type="cofactor">
    <cofactor evidence="7">
        <name>Zn(2+)</name>
        <dbReference type="ChEBI" id="CHEBI:29105"/>
    </cofactor>
    <text evidence="7">Binds 1 zinc ion.</text>
</comment>
<dbReference type="PANTHER" id="PTHR11804">
    <property type="entry name" value="PROTEASE M3 THIMET OLIGOPEPTIDASE-RELATED"/>
    <property type="match status" value="1"/>
</dbReference>
<accession>A0A242U8L2</accession>
<keyword evidence="8" id="KW-0732">Signal</keyword>
<dbReference type="GO" id="GO:0004222">
    <property type="term" value="F:metalloendopeptidase activity"/>
    <property type="evidence" value="ECO:0007669"/>
    <property type="project" value="InterPro"/>
</dbReference>
<dbReference type="Proteomes" id="UP000195162">
    <property type="component" value="Unassembled WGS sequence"/>
</dbReference>
<dbReference type="PANTHER" id="PTHR11804:SF84">
    <property type="entry name" value="SACCHAROLYSIN"/>
    <property type="match status" value="1"/>
</dbReference>
<sequence length="679" mass="77808">MKKIGDTMKNNALKITTLCVLTMGVSQFATAETTRPTLPLLKAQQLPAWCDANLKKIQKEISNFEKTPVKDNAAAAPAPILAKWDKIFAHFEDFSGPISLYSNVDPDAKLRKAAEDCEIKINQFHTDIFQNSKLYNVIKNTKATDPIDQKYRQDILDQFEDTGVQLEPVKRARMKAILDELTKLEQEYARNVRDNPEKLEFTPEEMKGLPQSYISALKKNAKGNYLLGFEYPEYRPFMELADNDDARKRYQIAFTRRGTEQNLKLLKQAIDLRYELAQLFGKASYADWVLKDRMAKTPEAVNQFLAEVQKTVAPLERKEVEELREFKAQTLKTPLEKTEITRWSEAYWSEKLRKNKYQIDQEKLRDYFPTLAAQKWLFAISSDLYGIDFKPVKVKAWQDEVEYYDVVDKKTGKLLGGLYMDKFPREGKYGHAAVWGVYGGSTLTNRLPVSALVTNFNRKGLNSDELETFVHEFGHALHGILSNTRYASQSGTSVERDFVEAPSQMYEEWARRKETLSKVADYCDPACPRVDDELIARLKAVHNYGRGLRYARQTLYAQYDMSLHTADALKVKPLENWQKMEAATALGYVPTTEFPGQFGHLMGGYQAGYYGYMWSEILALDMLSAYGDNLNNPQVGQRYRQTILSQGSQKPAAELVKDFLGRDPDNKAFFNEITGQRVK</sequence>
<dbReference type="SUPFAM" id="SSF55486">
    <property type="entry name" value="Metalloproteases ('zincins'), catalytic domain"/>
    <property type="match status" value="1"/>
</dbReference>
<evidence type="ECO:0000256" key="6">
    <source>
        <dbReference type="ARBA" id="ARBA00023049"/>
    </source>
</evidence>
<comment type="similarity">
    <text evidence="1 7">Belongs to the peptidase M3 family.</text>
</comment>
<proteinExistence type="inferred from homology"/>
<feature type="signal peptide" evidence="8">
    <location>
        <begin position="1"/>
        <end position="31"/>
    </location>
</feature>
<feature type="domain" description="Peptidase M3A/M3B catalytic" evidence="9">
    <location>
        <begin position="238"/>
        <end position="672"/>
    </location>
</feature>
<dbReference type="AlphaFoldDB" id="A0A242U8L2"/>
<dbReference type="InterPro" id="IPR045090">
    <property type="entry name" value="Pept_M3A_M3B"/>
</dbReference>
<dbReference type="InterPro" id="IPR024077">
    <property type="entry name" value="Neurolysin/TOP_dom2"/>
</dbReference>
<keyword evidence="6 7" id="KW-0482">Metalloprotease</keyword>
<evidence type="ECO:0000313" key="10">
    <source>
        <dbReference type="EMBL" id="OTU30090.1"/>
    </source>
</evidence>